<keyword evidence="2" id="KW-1185">Reference proteome</keyword>
<dbReference type="PANTHER" id="PTHR31549:SF88">
    <property type="entry name" value="DUF4220 DOMAIN-CONTAINING PROTEIN"/>
    <property type="match status" value="1"/>
</dbReference>
<sequence>MSSSSQKNDSIPLVKQARKPASQICNYSLGSGNENEIKLHESLLLRFGPFYCKDDDRSLKDDAWQHVVQKSPDREAVTNEIYLGAVRRVEKQARETYADDDKVNNLTGSQFRWMMIKDGCLFLQLALFVLGGSKQLGYSPDHKIFGKKADLSGWIRSMFFVGNQIPLVVLRELMKQSFFQQVIIAHNQGKWDQPKDNLCKIVLYQLLLVPPTFDINQQNRFESNKFASFLKGLLIKRSKPNPLLEAACDVLHGLHSFIVGPEIESNDANNDDEEEAEEEDHDYFDDLEAQRAGGVVEQQGEDHEGARFGPILPIADEEEFIVMGNIKDRKFSSATKLRQAGIHYKLIEDKGSRSIILSKNMMRAYLSLPPFIVDEYTKILFRSLKEYEIIQQLGENETRSYLRFISELIRTPEDVKELAKKGIIRGRQKHKDKLPDILGRLAPRDIYNQHFRLVKIKVNDYARPPWAYLKKYVELVVVLTMIQTVYAILSYHHSKK</sequence>
<dbReference type="Pfam" id="PF03140">
    <property type="entry name" value="DUF247"/>
    <property type="match status" value="1"/>
</dbReference>
<evidence type="ECO:0000313" key="1">
    <source>
        <dbReference type="EMBL" id="KAL3506192.1"/>
    </source>
</evidence>
<dbReference type="PANTHER" id="PTHR31549">
    <property type="entry name" value="PROTEIN, PUTATIVE (DUF247)-RELATED-RELATED"/>
    <property type="match status" value="1"/>
</dbReference>
<proteinExistence type="predicted"/>
<comment type="caution">
    <text evidence="1">The sequence shown here is derived from an EMBL/GenBank/DDBJ whole genome shotgun (WGS) entry which is preliminary data.</text>
</comment>
<dbReference type="InterPro" id="IPR004158">
    <property type="entry name" value="DUF247_pln"/>
</dbReference>
<gene>
    <name evidence="1" type="ORF">ACH5RR_031574</name>
</gene>
<dbReference type="AlphaFoldDB" id="A0ABD2YK23"/>
<evidence type="ECO:0000313" key="2">
    <source>
        <dbReference type="Proteomes" id="UP001630127"/>
    </source>
</evidence>
<dbReference type="EMBL" id="JBJUIK010000013">
    <property type="protein sequence ID" value="KAL3506192.1"/>
    <property type="molecule type" value="Genomic_DNA"/>
</dbReference>
<reference evidence="1 2" key="1">
    <citation type="submission" date="2024-11" db="EMBL/GenBank/DDBJ databases">
        <title>A near-complete genome assembly of Cinchona calisaya.</title>
        <authorList>
            <person name="Lian D.C."/>
            <person name="Zhao X.W."/>
            <person name="Wei L."/>
        </authorList>
    </citation>
    <scope>NUCLEOTIDE SEQUENCE [LARGE SCALE GENOMIC DNA]</scope>
    <source>
        <tissue evidence="1">Nenye</tissue>
    </source>
</reference>
<name>A0ABD2YK23_9GENT</name>
<organism evidence="1 2">
    <name type="scientific">Cinchona calisaya</name>
    <dbReference type="NCBI Taxonomy" id="153742"/>
    <lineage>
        <taxon>Eukaryota</taxon>
        <taxon>Viridiplantae</taxon>
        <taxon>Streptophyta</taxon>
        <taxon>Embryophyta</taxon>
        <taxon>Tracheophyta</taxon>
        <taxon>Spermatophyta</taxon>
        <taxon>Magnoliopsida</taxon>
        <taxon>eudicotyledons</taxon>
        <taxon>Gunneridae</taxon>
        <taxon>Pentapetalae</taxon>
        <taxon>asterids</taxon>
        <taxon>lamiids</taxon>
        <taxon>Gentianales</taxon>
        <taxon>Rubiaceae</taxon>
        <taxon>Cinchonoideae</taxon>
        <taxon>Cinchoneae</taxon>
        <taxon>Cinchona</taxon>
    </lineage>
</organism>
<dbReference type="Proteomes" id="UP001630127">
    <property type="component" value="Unassembled WGS sequence"/>
</dbReference>
<accession>A0ABD2YK23</accession>
<protein>
    <submittedName>
        <fullName evidence="1">Uncharacterized protein</fullName>
    </submittedName>
</protein>